<dbReference type="PROSITE" id="PS50076">
    <property type="entry name" value="DNAJ_2"/>
    <property type="match status" value="1"/>
</dbReference>
<reference evidence="4 5" key="1">
    <citation type="submission" date="2016-07" db="EMBL/GenBank/DDBJ databases">
        <title>Pervasive Adenine N6-methylation of Active Genes in Fungi.</title>
        <authorList>
            <consortium name="DOE Joint Genome Institute"/>
            <person name="Mondo S.J."/>
            <person name="Dannebaum R.O."/>
            <person name="Kuo R.C."/>
            <person name="Labutti K."/>
            <person name="Haridas S."/>
            <person name="Kuo A."/>
            <person name="Salamov A."/>
            <person name="Ahrendt S.R."/>
            <person name="Lipzen A."/>
            <person name="Sullivan W."/>
            <person name="Andreopoulos W.B."/>
            <person name="Clum A."/>
            <person name="Lindquist E."/>
            <person name="Daum C."/>
            <person name="Ramamoorthy G.K."/>
            <person name="Gryganskyi A."/>
            <person name="Culley D."/>
            <person name="Magnuson J.K."/>
            <person name="James T.Y."/>
            <person name="O'Malley M.A."/>
            <person name="Stajich J.E."/>
            <person name="Spatafora J.W."/>
            <person name="Visel A."/>
            <person name="Grigoriev I.V."/>
        </authorList>
    </citation>
    <scope>NUCLEOTIDE SEQUENCE [LARGE SCALE GENOMIC DNA]</scope>
    <source>
        <strain evidence="4 5">62-1032</strain>
    </source>
</reference>
<gene>
    <name evidence="4" type="ORF">BCR35DRAFT_302038</name>
</gene>
<dbReference type="EMBL" id="MCGR01000012">
    <property type="protein sequence ID" value="ORY88119.1"/>
    <property type="molecule type" value="Genomic_DNA"/>
</dbReference>
<dbReference type="Gene3D" id="1.10.287.110">
    <property type="entry name" value="DnaJ domain"/>
    <property type="match status" value="1"/>
</dbReference>
<keyword evidence="1" id="KW-0677">Repeat</keyword>
<dbReference type="PANTHER" id="PTHR45188">
    <property type="entry name" value="DNAJ PROTEIN P58IPK HOMOLOG"/>
    <property type="match status" value="1"/>
</dbReference>
<evidence type="ECO:0000256" key="1">
    <source>
        <dbReference type="ARBA" id="ARBA00022737"/>
    </source>
</evidence>
<dbReference type="InterPro" id="IPR036869">
    <property type="entry name" value="J_dom_sf"/>
</dbReference>
<dbReference type="AlphaFoldDB" id="A0A1Y2FVX4"/>
<evidence type="ECO:0000313" key="4">
    <source>
        <dbReference type="EMBL" id="ORY88119.1"/>
    </source>
</evidence>
<comment type="caution">
    <text evidence="4">The sequence shown here is derived from an EMBL/GenBank/DDBJ whole genome shotgun (WGS) entry which is preliminary data.</text>
</comment>
<dbReference type="InterPro" id="IPR001623">
    <property type="entry name" value="DnaJ_domain"/>
</dbReference>
<name>A0A1Y2FVX4_9BASI</name>
<dbReference type="SUPFAM" id="SSF46565">
    <property type="entry name" value="Chaperone J-domain"/>
    <property type="match status" value="1"/>
</dbReference>
<keyword evidence="5" id="KW-1185">Reference proteome</keyword>
<keyword evidence="2" id="KW-0802">TPR repeat</keyword>
<dbReference type="Proteomes" id="UP000193467">
    <property type="component" value="Unassembled WGS sequence"/>
</dbReference>
<evidence type="ECO:0000256" key="2">
    <source>
        <dbReference type="ARBA" id="ARBA00022803"/>
    </source>
</evidence>
<sequence>MSLIHHPDKGGSDEMFKEIGEAYAILSDPQRRRKFDAGIDESEVGGGYDDMSGGGVDLSDLFGGGGGFGGFGGGGGFPGGGYHSHAGYGGGGNPFGGRGGFSF</sequence>
<dbReference type="OrthoDB" id="10250354at2759"/>
<protein>
    <submittedName>
        <fullName evidence="4">DnaJ domain-containing protein</fullName>
    </submittedName>
</protein>
<dbReference type="PANTHER" id="PTHR45188:SF2">
    <property type="entry name" value="DNAJ HOMOLOG SUBFAMILY C MEMBER 7"/>
    <property type="match status" value="1"/>
</dbReference>
<evidence type="ECO:0000313" key="5">
    <source>
        <dbReference type="Proteomes" id="UP000193467"/>
    </source>
</evidence>
<dbReference type="STRING" id="106004.A0A1Y2FVX4"/>
<dbReference type="InParanoid" id="A0A1Y2FVX4"/>
<dbReference type="Pfam" id="PF00226">
    <property type="entry name" value="DnaJ"/>
    <property type="match status" value="1"/>
</dbReference>
<evidence type="ECO:0000259" key="3">
    <source>
        <dbReference type="PROSITE" id="PS50076"/>
    </source>
</evidence>
<dbReference type="InterPro" id="IPR018253">
    <property type="entry name" value="DnaJ_domain_CS"/>
</dbReference>
<dbReference type="PROSITE" id="PS00636">
    <property type="entry name" value="DNAJ_1"/>
    <property type="match status" value="1"/>
</dbReference>
<feature type="domain" description="J" evidence="3">
    <location>
        <begin position="1"/>
        <end position="39"/>
    </location>
</feature>
<accession>A0A1Y2FVX4</accession>
<organism evidence="4 5">
    <name type="scientific">Leucosporidium creatinivorum</name>
    <dbReference type="NCBI Taxonomy" id="106004"/>
    <lineage>
        <taxon>Eukaryota</taxon>
        <taxon>Fungi</taxon>
        <taxon>Dikarya</taxon>
        <taxon>Basidiomycota</taxon>
        <taxon>Pucciniomycotina</taxon>
        <taxon>Microbotryomycetes</taxon>
        <taxon>Leucosporidiales</taxon>
        <taxon>Leucosporidium</taxon>
    </lineage>
</organism>
<proteinExistence type="predicted"/>
<dbReference type="CDD" id="cd06257">
    <property type="entry name" value="DnaJ"/>
    <property type="match status" value="1"/>
</dbReference>